<dbReference type="AlphaFoldDB" id="A0A1H2W606"/>
<sequence length="565" mass="62730">MTAPISKADWERQRREATDVMPQLVGSVGLPKVLLPYQAKTVGLLDTVSTKVLFVEKSRRIGLTWALAAYAVLRSARAKSARGMDAMYISYSQEMTREFVDACAMWARAFNIAASAIEDGLFEEGDDEGDKSIQTFRIRFASGYQIKALSSAPRGLRGKEGVIIIDEAAFVDSLGELIKAAMAFLIWGGQVIVCSTHDGADNPFNENIQDILGGRLPYEHLHIDLDEALTDGLYERICLVGGNDWSPESEAQWRQDLIDFYGDGADEELFCIPSLSSGAWLPAPLIEARMTATAPVLRLELPGDYLHMNDLQQKALMAPFLEKLEDVLGQIDMDLRYAAGFDFARVADLSVMPVLAIEQNLKRREVFSIEMRNVPGDEQKLVVGMVLEKLRERLLGAAFDATGMGWTVAEDMGRKFGLREAEDGSGLIWAIKFTEDWYRINMPPLKTAFEDDMIAIGADEDHLSDMRSVKLVRGIPRVPAIRTNEKGEAKDKKGKKRHGDYAIGLALAHFAARMRWVEYGYRAASSGLRHQRAEGRMRDTPSNDDGLGRRNAFDGPLGARLRGSV</sequence>
<name>A0A1H2W606_9RHOB</name>
<proteinExistence type="predicted"/>
<dbReference type="Proteomes" id="UP000183076">
    <property type="component" value="Unassembled WGS sequence"/>
</dbReference>
<gene>
    <name evidence="2" type="ORF">SAMN04488041_103161</name>
</gene>
<accession>A0A1H2W606</accession>
<evidence type="ECO:0000313" key="2">
    <source>
        <dbReference type="EMBL" id="SDW76010.1"/>
    </source>
</evidence>
<dbReference type="RefSeq" id="WP_074635317.1">
    <property type="nucleotide sequence ID" value="NZ_CP160849.1"/>
</dbReference>
<organism evidence="2 3">
    <name type="scientific">Sulfitobacter pontiacus</name>
    <dbReference type="NCBI Taxonomy" id="60137"/>
    <lineage>
        <taxon>Bacteria</taxon>
        <taxon>Pseudomonadati</taxon>
        <taxon>Pseudomonadota</taxon>
        <taxon>Alphaproteobacteria</taxon>
        <taxon>Rhodobacterales</taxon>
        <taxon>Roseobacteraceae</taxon>
        <taxon>Sulfitobacter</taxon>
    </lineage>
</organism>
<dbReference type="Gene3D" id="3.30.420.240">
    <property type="match status" value="1"/>
</dbReference>
<feature type="region of interest" description="Disordered" evidence="1">
    <location>
        <begin position="530"/>
        <end position="554"/>
    </location>
</feature>
<feature type="compositionally biased region" description="Basic and acidic residues" evidence="1">
    <location>
        <begin position="531"/>
        <end position="552"/>
    </location>
</feature>
<reference evidence="3" key="1">
    <citation type="submission" date="2016-10" db="EMBL/GenBank/DDBJ databases">
        <authorList>
            <person name="Varghese N."/>
            <person name="Submissions S."/>
        </authorList>
    </citation>
    <scope>NUCLEOTIDE SEQUENCE [LARGE SCALE GENOMIC DNA]</scope>
    <source>
        <strain evidence="3">DSM 10014</strain>
    </source>
</reference>
<evidence type="ECO:0000313" key="3">
    <source>
        <dbReference type="Proteomes" id="UP000183076"/>
    </source>
</evidence>
<dbReference type="InterPro" id="IPR027417">
    <property type="entry name" value="P-loop_NTPase"/>
</dbReference>
<dbReference type="STRING" id="60137.SAMN04488041_103161"/>
<dbReference type="EMBL" id="FNNB01000003">
    <property type="protein sequence ID" value="SDW76010.1"/>
    <property type="molecule type" value="Genomic_DNA"/>
</dbReference>
<dbReference type="Gene3D" id="3.40.50.300">
    <property type="entry name" value="P-loop containing nucleotide triphosphate hydrolases"/>
    <property type="match status" value="1"/>
</dbReference>
<protein>
    <submittedName>
        <fullName evidence="2">Mu-like prophage FluMu protein gp28</fullName>
    </submittedName>
</protein>
<dbReference type="GeneID" id="94021279"/>
<evidence type="ECO:0000256" key="1">
    <source>
        <dbReference type="SAM" id="MobiDB-lite"/>
    </source>
</evidence>